<dbReference type="OrthoDB" id="6499973at2759"/>
<comment type="caution">
    <text evidence="5">The sequence shown here is derived from an EMBL/GenBank/DDBJ whole genome shotgun (WGS) entry which is preliminary data.</text>
</comment>
<sequence length="874" mass="95856">MEEDTKARDLRPATPVVSNGNVPLLKIEEETQKEAYENSAEVNDESLVAKEHDDNGDDNDSYTPSMDERNDELPEIYDNFNSSLTLNDLPGDGHVDCVNDHLPVPPDGGYGWVIVFAAFVSNFFVDGVANSFGAFIKSYEHEFQCSTAVTSLIGSLLIGVYLLAGPIAGGLVNKFGARPVVIGGSILTAAAFFLAVYASNIVVFMILYGVVGGIGFGFVYLPAIVVVGYYFESKRALATGLAVAGSGFGTFVMPIVCVYCIDNFGWKYTLWIIAGLILLCALCGILYKPLEFPEIDYEEQKGKEELEPLKSVISKLHQYDEHFSNGRPLSQISVEDGPMKVPTSLGVTRTNSVSTTAERDDLHHGMDSEVFARLRSALSECENDSNSPSTPVRPQLSPITENRVISKSRAGSTYNHGDRHITHQRNRKLTLTSMGSEMTSTGDLKMSRHNLNSQLSRISARSYAQSLSRLSQNPQSLKAGDSMLSVAISGVDPKEFMRPFNRRDIFYQGKQLSQLPRIPDLHPGCCSRTVCGAFVRNGSCRFWQPHEPNHRGIADEFEDIDFIDDSKCKCVPFIIRNAFSEMIDLNLLKEPIMMLLTISNILGMLGFYVPFMFIISMAVEKGVGASDAALLLSIIGITNTFGRVIFGWVADRGWMSALNITNISLLSCGILTCLCPYLPGFAGLAGYAVLFGFIISAYICLTSIVLSDLLGLERLTNSFGLLVVGRGIASLLGTPIAGIVYDVTKSYDASFVFAGILIVLSGLTSCAIPFVHRHQRNQMKNEGGDDNADAQSGKLSVLTERSEENLTEYQRTIQSLRQQHQLLQEYDEERKRMMLQDRVTEVNEEDETSGHPELQTPDASPAHPPSAPLIATSQ</sequence>
<dbReference type="InterPro" id="IPR036259">
    <property type="entry name" value="MFS_trans_sf"/>
</dbReference>
<feature type="region of interest" description="Disordered" evidence="2">
    <location>
        <begin position="834"/>
        <end position="874"/>
    </location>
</feature>
<reference evidence="5 6" key="2">
    <citation type="journal article" date="2019" name="G3 (Bethesda)">
        <title>Hybrid Assembly of the Genome of the Entomopathogenic Nematode Steinernema carpocapsae Identifies the X-Chromosome.</title>
        <authorList>
            <person name="Serra L."/>
            <person name="Macchietto M."/>
            <person name="Macias-Munoz A."/>
            <person name="McGill C.J."/>
            <person name="Rodriguez I.M."/>
            <person name="Rodriguez B."/>
            <person name="Murad R."/>
            <person name="Mortazavi A."/>
        </authorList>
    </citation>
    <scope>NUCLEOTIDE SEQUENCE [LARGE SCALE GENOMIC DNA]</scope>
    <source>
        <strain evidence="5 6">ALL</strain>
    </source>
</reference>
<dbReference type="InterPro" id="IPR020846">
    <property type="entry name" value="MFS_dom"/>
</dbReference>
<feature type="transmembrane region" description="Helical" evidence="3">
    <location>
        <begin position="657"/>
        <end position="679"/>
    </location>
</feature>
<feature type="transmembrane region" description="Helical" evidence="3">
    <location>
        <begin position="148"/>
        <end position="168"/>
    </location>
</feature>
<comment type="subcellular location">
    <subcellularLocation>
        <location evidence="1">Membrane</location>
        <topology evidence="1">Multi-pass membrane protein</topology>
    </subcellularLocation>
</comment>
<feature type="transmembrane region" description="Helical" evidence="3">
    <location>
        <begin position="205"/>
        <end position="230"/>
    </location>
</feature>
<evidence type="ECO:0000313" key="6">
    <source>
        <dbReference type="Proteomes" id="UP000298663"/>
    </source>
</evidence>
<dbReference type="CDD" id="cd17352">
    <property type="entry name" value="MFS_MCT_SLC16"/>
    <property type="match status" value="1"/>
</dbReference>
<keyword evidence="3" id="KW-0812">Transmembrane</keyword>
<protein>
    <recommendedName>
        <fullName evidence="4">Major facilitator superfamily (MFS) profile domain-containing protein</fullName>
    </recommendedName>
</protein>
<feature type="transmembrane region" description="Helical" evidence="3">
    <location>
        <begin position="719"/>
        <end position="739"/>
    </location>
</feature>
<evidence type="ECO:0000259" key="4">
    <source>
        <dbReference type="PROSITE" id="PS50850"/>
    </source>
</evidence>
<keyword evidence="3" id="KW-0472">Membrane</keyword>
<evidence type="ECO:0000256" key="1">
    <source>
        <dbReference type="ARBA" id="ARBA00004141"/>
    </source>
</evidence>
<proteinExistence type="predicted"/>
<dbReference type="PANTHER" id="PTHR11360:SF286">
    <property type="entry name" value="GH22266P"/>
    <property type="match status" value="1"/>
</dbReference>
<evidence type="ECO:0000256" key="2">
    <source>
        <dbReference type="SAM" id="MobiDB-lite"/>
    </source>
</evidence>
<feature type="transmembrane region" description="Helical" evidence="3">
    <location>
        <begin position="237"/>
        <end position="256"/>
    </location>
</feature>
<dbReference type="AlphaFoldDB" id="A0A4U8UY54"/>
<feature type="domain" description="Major facilitator superfamily (MFS) profile" evidence="4">
    <location>
        <begin position="114"/>
        <end position="773"/>
    </location>
</feature>
<gene>
    <name evidence="5" type="ORF">L596_004090</name>
</gene>
<dbReference type="SUPFAM" id="SSF103473">
    <property type="entry name" value="MFS general substrate transporter"/>
    <property type="match status" value="1"/>
</dbReference>
<dbReference type="Gene3D" id="1.20.1250.20">
    <property type="entry name" value="MFS general substrate transporter like domains"/>
    <property type="match status" value="2"/>
</dbReference>
<feature type="transmembrane region" description="Helical" evidence="3">
    <location>
        <begin position="268"/>
        <end position="287"/>
    </location>
</feature>
<dbReference type="EMBL" id="AZBU02000001">
    <property type="protein sequence ID" value="TMS37077.1"/>
    <property type="molecule type" value="Genomic_DNA"/>
</dbReference>
<organism evidence="5 6">
    <name type="scientific">Steinernema carpocapsae</name>
    <name type="common">Entomopathogenic nematode</name>
    <dbReference type="NCBI Taxonomy" id="34508"/>
    <lineage>
        <taxon>Eukaryota</taxon>
        <taxon>Metazoa</taxon>
        <taxon>Ecdysozoa</taxon>
        <taxon>Nematoda</taxon>
        <taxon>Chromadorea</taxon>
        <taxon>Rhabditida</taxon>
        <taxon>Tylenchina</taxon>
        <taxon>Panagrolaimomorpha</taxon>
        <taxon>Strongyloidoidea</taxon>
        <taxon>Steinernematidae</taxon>
        <taxon>Steinernema</taxon>
    </lineage>
</organism>
<accession>A0A4U8UY54</accession>
<dbReference type="FunFam" id="1.20.1250.20:FF:000481">
    <property type="entry name" value="MonoCarboxylate Transporter family"/>
    <property type="match status" value="1"/>
</dbReference>
<evidence type="ECO:0000256" key="3">
    <source>
        <dbReference type="SAM" id="Phobius"/>
    </source>
</evidence>
<feature type="transmembrane region" description="Helical" evidence="3">
    <location>
        <begin position="751"/>
        <end position="771"/>
    </location>
</feature>
<feature type="compositionally biased region" description="Basic and acidic residues" evidence="2">
    <location>
        <begin position="26"/>
        <end position="36"/>
    </location>
</feature>
<feature type="transmembrane region" description="Helical" evidence="3">
    <location>
        <begin position="685"/>
        <end position="707"/>
    </location>
</feature>
<dbReference type="STRING" id="34508.A0A4U8UY54"/>
<dbReference type="GO" id="GO:0016020">
    <property type="term" value="C:membrane"/>
    <property type="evidence" value="ECO:0007669"/>
    <property type="project" value="UniProtKB-SubCell"/>
</dbReference>
<keyword evidence="6" id="KW-1185">Reference proteome</keyword>
<feature type="transmembrane region" description="Helical" evidence="3">
    <location>
        <begin position="628"/>
        <end position="650"/>
    </location>
</feature>
<feature type="transmembrane region" description="Helical" evidence="3">
    <location>
        <begin position="180"/>
        <end position="199"/>
    </location>
</feature>
<dbReference type="GO" id="GO:0008028">
    <property type="term" value="F:monocarboxylic acid transmembrane transporter activity"/>
    <property type="evidence" value="ECO:0007669"/>
    <property type="project" value="TreeGrafter"/>
</dbReference>
<keyword evidence="3" id="KW-1133">Transmembrane helix</keyword>
<feature type="compositionally biased region" description="Basic and acidic residues" evidence="2">
    <location>
        <begin position="1"/>
        <end position="11"/>
    </location>
</feature>
<dbReference type="Proteomes" id="UP000298663">
    <property type="component" value="Chromosome X"/>
</dbReference>
<dbReference type="Pfam" id="PF07690">
    <property type="entry name" value="MFS_1"/>
    <property type="match status" value="2"/>
</dbReference>
<dbReference type="InterPro" id="IPR011701">
    <property type="entry name" value="MFS"/>
</dbReference>
<name>A0A4U8UY54_STECR</name>
<dbReference type="InterPro" id="IPR050327">
    <property type="entry name" value="Proton-linked_MCT"/>
</dbReference>
<feature type="region of interest" description="Disordered" evidence="2">
    <location>
        <begin position="1"/>
        <end position="69"/>
    </location>
</feature>
<feature type="transmembrane region" description="Helical" evidence="3">
    <location>
        <begin position="110"/>
        <end position="136"/>
    </location>
</feature>
<dbReference type="PROSITE" id="PS50850">
    <property type="entry name" value="MFS"/>
    <property type="match status" value="1"/>
</dbReference>
<feature type="transmembrane region" description="Helical" evidence="3">
    <location>
        <begin position="592"/>
        <end position="616"/>
    </location>
</feature>
<dbReference type="PANTHER" id="PTHR11360">
    <property type="entry name" value="MONOCARBOXYLATE TRANSPORTER"/>
    <property type="match status" value="1"/>
</dbReference>
<dbReference type="EMBL" id="CM016762">
    <property type="protein sequence ID" value="TMS37077.1"/>
    <property type="molecule type" value="Genomic_DNA"/>
</dbReference>
<evidence type="ECO:0000313" key="5">
    <source>
        <dbReference type="EMBL" id="TMS37077.1"/>
    </source>
</evidence>
<reference evidence="5 6" key="1">
    <citation type="journal article" date="2015" name="Genome Biol.">
        <title>Comparative genomics of Steinernema reveals deeply conserved gene regulatory networks.</title>
        <authorList>
            <person name="Dillman A.R."/>
            <person name="Macchietto M."/>
            <person name="Porter C.F."/>
            <person name="Rogers A."/>
            <person name="Williams B."/>
            <person name="Antoshechkin I."/>
            <person name="Lee M.M."/>
            <person name="Goodwin Z."/>
            <person name="Lu X."/>
            <person name="Lewis E.E."/>
            <person name="Goodrich-Blair H."/>
            <person name="Stock S.P."/>
            <person name="Adams B.J."/>
            <person name="Sternberg P.W."/>
            <person name="Mortazavi A."/>
        </authorList>
    </citation>
    <scope>NUCLEOTIDE SEQUENCE [LARGE SCALE GENOMIC DNA]</scope>
    <source>
        <strain evidence="5 6">ALL</strain>
    </source>
</reference>